<feature type="compositionally biased region" description="Low complexity" evidence="1">
    <location>
        <begin position="430"/>
        <end position="445"/>
    </location>
</feature>
<dbReference type="AlphaFoldDB" id="A0A810KUU0"/>
<keyword evidence="2" id="KW-0812">Transmembrane</keyword>
<dbReference type="Pfam" id="PF13620">
    <property type="entry name" value="CarboxypepD_reg"/>
    <property type="match status" value="1"/>
</dbReference>
<feature type="region of interest" description="Disordered" evidence="1">
    <location>
        <begin position="135"/>
        <end position="154"/>
    </location>
</feature>
<sequence>MEMATPAHTRGRRRRASLATAVGLAVGLMLAGVAATPAIAAPTLSVSASPDTVDLKVGGDNRTISINIQTSEPAENVSAVVSVPLADSGVTIKGSQGASCVATGQNQLNCPVGHMDPGKAKAIYVTVAAPQQSEIAAGDSRSGSGQVQVTAAGAPQPGSASFNMTLSNDAPQSVGQISGSVLSAKDGSAIANAKVTLTDSAGTSRQATTNANGEFSWTPSDDQTLAAGQITATVDVDGYKQAKQTQNGTNGQPLAFSPFKLTKIAKAKPTKTHAKAASPTPSEAPKDDGGGLGTIVWVLIILGALLVVGGIVAIVLLMRKKDDDGDGPGGSGDGILPFNDGPEPTGYPQRGAGETAVISAVPGGDDAPTMVHNGPLVRDDGYPPYGGAGQTQAYGAENGQTQVYGGQTQAYGADAPSGATQVYGGETQVYGAQPPAGPPAGDATGTYGGQQGPSQPWQQSDRGVGGSYEGTMYGRGPGSAPTSGAAPASGAPTSGYPGSGAAPTSGYPGGQPTSGAAPTSGYPGGQPAGGYPGGQPASGANPASGGGYPQSGGAPAGGYGQGGGYGQPAGQYGQGQQYGQGGQQYGQPAGPGQQYGQGGQQYGQQRPELNEPTGVWQPGQQQPGRPQQQPRPAPPSGDETRLDRNDGVDWLD</sequence>
<feature type="compositionally biased region" description="Gly residues" evidence="1">
    <location>
        <begin position="463"/>
        <end position="477"/>
    </location>
</feature>
<feature type="compositionally biased region" description="Gly residues" evidence="1">
    <location>
        <begin position="522"/>
        <end position="533"/>
    </location>
</feature>
<evidence type="ECO:0000313" key="4">
    <source>
        <dbReference type="Proteomes" id="UP000680750"/>
    </source>
</evidence>
<dbReference type="Proteomes" id="UP000680750">
    <property type="component" value="Chromosome"/>
</dbReference>
<keyword evidence="4" id="KW-1185">Reference proteome</keyword>
<organism evidence="3 4">
    <name type="scientific">Actinocatenispora sera</name>
    <dbReference type="NCBI Taxonomy" id="390989"/>
    <lineage>
        <taxon>Bacteria</taxon>
        <taxon>Bacillati</taxon>
        <taxon>Actinomycetota</taxon>
        <taxon>Actinomycetes</taxon>
        <taxon>Micromonosporales</taxon>
        <taxon>Micromonosporaceae</taxon>
        <taxon>Actinocatenispora</taxon>
    </lineage>
</organism>
<feature type="region of interest" description="Disordered" evidence="1">
    <location>
        <begin position="428"/>
        <end position="652"/>
    </location>
</feature>
<evidence type="ECO:0000256" key="2">
    <source>
        <dbReference type="SAM" id="Phobius"/>
    </source>
</evidence>
<evidence type="ECO:0008006" key="5">
    <source>
        <dbReference type="Google" id="ProtNLM"/>
    </source>
</evidence>
<proteinExistence type="predicted"/>
<accession>A0A810KUU0</accession>
<name>A0A810KUU0_9ACTN</name>
<keyword evidence="2" id="KW-1133">Transmembrane helix</keyword>
<dbReference type="KEGG" id="aser:Asera_09120"/>
<feature type="compositionally biased region" description="Low complexity" evidence="1">
    <location>
        <begin position="534"/>
        <end position="543"/>
    </location>
</feature>
<protein>
    <recommendedName>
        <fullName evidence="5">Carboxypeptidase family protein</fullName>
    </recommendedName>
</protein>
<gene>
    <name evidence="3" type="ORF">Asera_09120</name>
</gene>
<evidence type="ECO:0000313" key="3">
    <source>
        <dbReference type="EMBL" id="BCJ26804.1"/>
    </source>
</evidence>
<feature type="compositionally biased region" description="Basic and acidic residues" evidence="1">
    <location>
        <begin position="638"/>
        <end position="652"/>
    </location>
</feature>
<feature type="compositionally biased region" description="Low complexity" evidence="1">
    <location>
        <begin position="617"/>
        <end position="628"/>
    </location>
</feature>
<keyword evidence="2" id="KW-0472">Membrane</keyword>
<dbReference type="EMBL" id="AP023354">
    <property type="protein sequence ID" value="BCJ26804.1"/>
    <property type="molecule type" value="Genomic_DNA"/>
</dbReference>
<dbReference type="Gene3D" id="2.60.40.1120">
    <property type="entry name" value="Carboxypeptidase-like, regulatory domain"/>
    <property type="match status" value="1"/>
</dbReference>
<reference evidence="3" key="1">
    <citation type="submission" date="2020-08" db="EMBL/GenBank/DDBJ databases">
        <title>Whole genome shotgun sequence of Actinocatenispora sera NBRC 101916.</title>
        <authorList>
            <person name="Komaki H."/>
            <person name="Tamura T."/>
        </authorList>
    </citation>
    <scope>NUCLEOTIDE SEQUENCE</scope>
    <source>
        <strain evidence="3">NBRC 101916</strain>
    </source>
</reference>
<feature type="region of interest" description="Disordered" evidence="1">
    <location>
        <begin position="268"/>
        <end position="289"/>
    </location>
</feature>
<dbReference type="SUPFAM" id="SSF49478">
    <property type="entry name" value="Cna protein B-type domain"/>
    <property type="match status" value="1"/>
</dbReference>
<feature type="transmembrane region" description="Helical" evidence="2">
    <location>
        <begin position="295"/>
        <end position="317"/>
    </location>
</feature>
<feature type="compositionally biased region" description="Gly residues" evidence="1">
    <location>
        <begin position="544"/>
        <end position="584"/>
    </location>
</feature>
<feature type="compositionally biased region" description="Low complexity" evidence="1">
    <location>
        <begin position="478"/>
        <end position="503"/>
    </location>
</feature>
<feature type="region of interest" description="Disordered" evidence="1">
    <location>
        <begin position="323"/>
        <end position="351"/>
    </location>
</feature>
<evidence type="ECO:0000256" key="1">
    <source>
        <dbReference type="SAM" id="MobiDB-lite"/>
    </source>
</evidence>